<keyword evidence="4" id="KW-1185">Reference proteome</keyword>
<evidence type="ECO:0000313" key="4">
    <source>
        <dbReference type="Proteomes" id="UP000092993"/>
    </source>
</evidence>
<dbReference type="Proteomes" id="UP000092993">
    <property type="component" value="Unassembled WGS sequence"/>
</dbReference>
<feature type="compositionally biased region" description="Low complexity" evidence="1">
    <location>
        <begin position="87"/>
        <end position="106"/>
    </location>
</feature>
<name>A0A1C7LVU1_GRIFR</name>
<organism evidence="3 4">
    <name type="scientific">Grifola frondosa</name>
    <name type="common">Maitake</name>
    <name type="synonym">Polyporus frondosus</name>
    <dbReference type="NCBI Taxonomy" id="5627"/>
    <lineage>
        <taxon>Eukaryota</taxon>
        <taxon>Fungi</taxon>
        <taxon>Dikarya</taxon>
        <taxon>Basidiomycota</taxon>
        <taxon>Agaricomycotina</taxon>
        <taxon>Agaricomycetes</taxon>
        <taxon>Polyporales</taxon>
        <taxon>Grifolaceae</taxon>
        <taxon>Grifola</taxon>
    </lineage>
</organism>
<dbReference type="AlphaFoldDB" id="A0A1C7LVU1"/>
<reference evidence="3 4" key="1">
    <citation type="submission" date="2016-03" db="EMBL/GenBank/DDBJ databases">
        <title>Whole genome sequencing of Grifola frondosa 9006-11.</title>
        <authorList>
            <person name="Min B."/>
            <person name="Park H."/>
            <person name="Kim J.-G."/>
            <person name="Cho H."/>
            <person name="Oh Y.-L."/>
            <person name="Kong W.-S."/>
            <person name="Choi I.-G."/>
        </authorList>
    </citation>
    <scope>NUCLEOTIDE SEQUENCE [LARGE SCALE GENOMIC DNA]</scope>
    <source>
        <strain evidence="3 4">9006-11</strain>
    </source>
</reference>
<dbReference type="Pfam" id="PF20415">
    <property type="entry name" value="DUF6699"/>
    <property type="match status" value="1"/>
</dbReference>
<comment type="caution">
    <text evidence="3">The sequence shown here is derived from an EMBL/GenBank/DDBJ whole genome shotgun (WGS) entry which is preliminary data.</text>
</comment>
<evidence type="ECO:0000313" key="3">
    <source>
        <dbReference type="EMBL" id="OBZ68863.1"/>
    </source>
</evidence>
<dbReference type="EMBL" id="LUGG01000019">
    <property type="protein sequence ID" value="OBZ68863.1"/>
    <property type="molecule type" value="Genomic_DNA"/>
</dbReference>
<evidence type="ECO:0000256" key="1">
    <source>
        <dbReference type="SAM" id="MobiDB-lite"/>
    </source>
</evidence>
<feature type="compositionally biased region" description="Basic and acidic residues" evidence="1">
    <location>
        <begin position="129"/>
        <end position="147"/>
    </location>
</feature>
<feature type="region of interest" description="Disordered" evidence="1">
    <location>
        <begin position="87"/>
        <end position="147"/>
    </location>
</feature>
<proteinExistence type="predicted"/>
<evidence type="ECO:0000259" key="2">
    <source>
        <dbReference type="Pfam" id="PF20415"/>
    </source>
</evidence>
<gene>
    <name evidence="3" type="ORF">A0H81_11243</name>
</gene>
<dbReference type="OrthoDB" id="2970175at2759"/>
<accession>A0A1C7LVU1</accession>
<dbReference type="InterPro" id="IPR046522">
    <property type="entry name" value="DUF6699"/>
</dbReference>
<sequence length="322" mass="36260">MPLLSPLTSLARRFLVRGPLDKTATTSDHLFTSYSPYIPLLHRPHTSSFLVEERNRLHPPAPRIGRIELPDVETPVVLDYRKAQLSNGWSSDSESSNSPSTPSTPWLKQPMPGPGHTKWGSRSSTPQPAHDRPSTPKLEVLKPKPRRDICKDSEIRSPIYKASEGYPETFTSFAAATHHTTLAALAVSSSDIEEEVALKKSDLEKAASDQQIQPLAKMTICYVFDSIYKEFNHALTNEERERYFSNSKGRLARCEAAFKKRCEDETTVVAAAELAKGMRRVDLLEGRTIFMGLRRPHDSDDKPNTYWVLELGYPPCDDKARR</sequence>
<feature type="domain" description="DUF6699" evidence="2">
    <location>
        <begin position="214"/>
        <end position="297"/>
    </location>
</feature>
<protein>
    <recommendedName>
        <fullName evidence="2">DUF6699 domain-containing protein</fullName>
    </recommendedName>
</protein>